<evidence type="ECO:0000313" key="1">
    <source>
        <dbReference type="EMBL" id="ABN47400.1"/>
    </source>
</evidence>
<proteinExistence type="evidence at transcript level"/>
<reference evidence="1" key="2">
    <citation type="submission" date="2007-01" db="EMBL/GenBank/DDBJ databases">
        <title>Zingiber officinale mRNA sequence of disease resistance genes against fusarium yellows.</title>
        <authorList>
            <person name="Swetha Priya R."/>
            <person name="Subramanian R.B."/>
            <person name="Dhara Patel K."/>
        </authorList>
    </citation>
    <scope>NUCLEOTIDE SEQUENCE</scope>
</reference>
<dbReference type="AlphaFoldDB" id="A3F6N0"/>
<dbReference type="EMBL" id="EF209335">
    <property type="protein sequence ID" value="ABN47400.1"/>
    <property type="molecule type" value="mRNA"/>
</dbReference>
<reference evidence="1" key="1">
    <citation type="submission" date="2007-01" db="EMBL/GenBank/DDBJ databases">
        <title>Zingiber officinale CC-NBS-LRR disease resistance R-gene mRNA sequence in cultivar Rajetha against Fusarium oxysporum f.sp. zingiberi.</title>
        <authorList>
            <person name="Swetha Priya R."/>
            <person name="Subramanian R.B."/>
            <person name="Dhara Patel K."/>
        </authorList>
    </citation>
    <scope>NUCLEOTIDE SEQUENCE</scope>
</reference>
<organism evidence="1">
    <name type="scientific">Zingiber officinale</name>
    <name type="common">Ginger</name>
    <name type="synonym">Amomum zingiber</name>
    <dbReference type="NCBI Taxonomy" id="94328"/>
    <lineage>
        <taxon>Eukaryota</taxon>
        <taxon>Viridiplantae</taxon>
        <taxon>Streptophyta</taxon>
        <taxon>Embryophyta</taxon>
        <taxon>Tracheophyta</taxon>
        <taxon>Spermatophyta</taxon>
        <taxon>Magnoliopsida</taxon>
        <taxon>Liliopsida</taxon>
        <taxon>Zingiberales</taxon>
        <taxon>Zingiberaceae</taxon>
        <taxon>Zingiber</taxon>
    </lineage>
</organism>
<sequence>GGVGKTTLAKIVYDKTAIIRRPFPISELGLQCHKITTSKSFSKRLFDKFPVKGGTNFSRVPRFQFEHRALLNIDGRLTTGCR</sequence>
<protein>
    <submittedName>
        <fullName evidence="1">Truncated CC-NBS-LRR resistance protein</fullName>
    </submittedName>
</protein>
<name>A3F6N0_ZINOF</name>
<accession>A3F6N0</accession>
<feature type="non-terminal residue" evidence="1">
    <location>
        <position position="1"/>
    </location>
</feature>